<reference evidence="1 2" key="1">
    <citation type="journal article" date="2010" name="Nature">
        <title>Genome sequence of the palaeopolyploid soybean.</title>
        <authorList>
            <person name="Schmutz J."/>
            <person name="Cannon S.B."/>
            <person name="Schlueter J."/>
            <person name="Ma J."/>
            <person name="Mitros T."/>
            <person name="Nelson W."/>
            <person name="Hyten D.L."/>
            <person name="Song Q."/>
            <person name="Thelen J.J."/>
            <person name="Cheng J."/>
            <person name="Xu D."/>
            <person name="Hellsten U."/>
            <person name="May G.D."/>
            <person name="Yu Y."/>
            <person name="Sakurai T."/>
            <person name="Umezawa T."/>
            <person name="Bhattacharyya M.K."/>
            <person name="Sandhu D."/>
            <person name="Valliyodan B."/>
            <person name="Lindquist E."/>
            <person name="Peto M."/>
            <person name="Grant D."/>
            <person name="Shu S."/>
            <person name="Goodstein D."/>
            <person name="Barry K."/>
            <person name="Futrell-Griggs M."/>
            <person name="Abernathy B."/>
            <person name="Du J."/>
            <person name="Tian Z."/>
            <person name="Zhu L."/>
            <person name="Gill N."/>
            <person name="Joshi T."/>
            <person name="Libault M."/>
            <person name="Sethuraman A."/>
            <person name="Zhang X.-C."/>
            <person name="Shinozaki K."/>
            <person name="Nguyen H.T."/>
            <person name="Wing R.A."/>
            <person name="Cregan P."/>
            <person name="Specht J."/>
            <person name="Grimwood J."/>
            <person name="Rokhsar D."/>
            <person name="Stacey G."/>
            <person name="Shoemaker R.C."/>
            <person name="Jackson S.A."/>
        </authorList>
    </citation>
    <scope>NUCLEOTIDE SEQUENCE [LARGE SCALE GENOMIC DNA]</scope>
    <source>
        <strain evidence="2">cv. Williams 82</strain>
        <tissue evidence="1">Callus</tissue>
    </source>
</reference>
<sequence>MGKSLDRLSSFQALSRECSRIQSISYSFLSFFFVPIKRN</sequence>
<accession>A0A0R0G3P7</accession>
<gene>
    <name evidence="1" type="ORF">GLYMA_15G202900</name>
</gene>
<reference evidence="2" key="2">
    <citation type="submission" date="2018-02" db="UniProtKB">
        <authorList>
            <consortium name="EnsemblPlants"/>
        </authorList>
    </citation>
    <scope>IDENTIFICATION</scope>
    <source>
        <strain evidence="2">Williams 82</strain>
    </source>
</reference>
<proteinExistence type="predicted"/>
<protein>
    <submittedName>
        <fullName evidence="1 2">Uncharacterized protein</fullName>
    </submittedName>
</protein>
<evidence type="ECO:0000313" key="2">
    <source>
        <dbReference type="EnsemblPlants" id="KRH12896"/>
    </source>
</evidence>
<keyword evidence="3" id="KW-1185">Reference proteome</keyword>
<name>A0A0R0G3P7_SOYBN</name>
<dbReference type="EMBL" id="CM000848">
    <property type="protein sequence ID" value="KRH12896.1"/>
    <property type="molecule type" value="Genomic_DNA"/>
</dbReference>
<evidence type="ECO:0000313" key="1">
    <source>
        <dbReference type="EMBL" id="KRH12896.1"/>
    </source>
</evidence>
<dbReference type="EnsemblPlants" id="KRH12896">
    <property type="protein sequence ID" value="KRH12896"/>
    <property type="gene ID" value="GLYMA_15G202900"/>
</dbReference>
<dbReference type="Proteomes" id="UP000008827">
    <property type="component" value="Chromosome 15"/>
</dbReference>
<dbReference type="InParanoid" id="A0A0R0G3P7"/>
<dbReference type="Gramene" id="KRH12896">
    <property type="protein sequence ID" value="KRH12896"/>
    <property type="gene ID" value="GLYMA_15G202900"/>
</dbReference>
<evidence type="ECO:0000313" key="3">
    <source>
        <dbReference type="Proteomes" id="UP000008827"/>
    </source>
</evidence>
<dbReference type="AlphaFoldDB" id="A0A0R0G3P7"/>
<reference evidence="1" key="3">
    <citation type="submission" date="2018-07" db="EMBL/GenBank/DDBJ databases">
        <title>WGS assembly of Glycine max.</title>
        <authorList>
            <person name="Schmutz J."/>
            <person name="Cannon S."/>
            <person name="Schlueter J."/>
            <person name="Ma J."/>
            <person name="Mitros T."/>
            <person name="Nelson W."/>
            <person name="Hyten D."/>
            <person name="Song Q."/>
            <person name="Thelen J."/>
            <person name="Cheng J."/>
            <person name="Xu D."/>
            <person name="Hellsten U."/>
            <person name="May G."/>
            <person name="Yu Y."/>
            <person name="Sakurai T."/>
            <person name="Umezawa T."/>
            <person name="Bhattacharyya M."/>
            <person name="Sandhu D."/>
            <person name="Valliyodan B."/>
            <person name="Lindquist E."/>
            <person name="Peto M."/>
            <person name="Grant D."/>
            <person name="Shu S."/>
            <person name="Goodstein D."/>
            <person name="Barry K."/>
            <person name="Futrell-Griggs M."/>
            <person name="Abernathy B."/>
            <person name="Du J."/>
            <person name="Tian Z."/>
            <person name="Zhu L."/>
            <person name="Gill N."/>
            <person name="Joshi T."/>
            <person name="Libault M."/>
            <person name="Sethuraman A."/>
            <person name="Zhang X."/>
            <person name="Shinozaki K."/>
            <person name="Nguyen H."/>
            <person name="Wing R."/>
            <person name="Cregan P."/>
            <person name="Specht J."/>
            <person name="Grimwood J."/>
            <person name="Rokhsar D."/>
            <person name="Stacey G."/>
            <person name="Shoemaker R."/>
            <person name="Jackson S."/>
        </authorList>
    </citation>
    <scope>NUCLEOTIDE SEQUENCE</scope>
    <source>
        <tissue evidence="1">Callus</tissue>
    </source>
</reference>
<organism evidence="1">
    <name type="scientific">Glycine max</name>
    <name type="common">Soybean</name>
    <name type="synonym">Glycine hispida</name>
    <dbReference type="NCBI Taxonomy" id="3847"/>
    <lineage>
        <taxon>Eukaryota</taxon>
        <taxon>Viridiplantae</taxon>
        <taxon>Streptophyta</taxon>
        <taxon>Embryophyta</taxon>
        <taxon>Tracheophyta</taxon>
        <taxon>Spermatophyta</taxon>
        <taxon>Magnoliopsida</taxon>
        <taxon>eudicotyledons</taxon>
        <taxon>Gunneridae</taxon>
        <taxon>Pentapetalae</taxon>
        <taxon>rosids</taxon>
        <taxon>fabids</taxon>
        <taxon>Fabales</taxon>
        <taxon>Fabaceae</taxon>
        <taxon>Papilionoideae</taxon>
        <taxon>50 kb inversion clade</taxon>
        <taxon>NPAAA clade</taxon>
        <taxon>indigoferoid/millettioid clade</taxon>
        <taxon>Phaseoleae</taxon>
        <taxon>Glycine</taxon>
        <taxon>Glycine subgen. Soja</taxon>
    </lineage>
</organism>